<keyword evidence="14" id="KW-0963">Cytoplasm</keyword>
<comment type="subcellular location">
    <subcellularLocation>
        <location evidence="14">Cytoplasm</location>
    </subcellularLocation>
</comment>
<dbReference type="RefSeq" id="WP_046980204.1">
    <property type="nucleotide sequence ID" value="NZ_CP043476.1"/>
</dbReference>
<feature type="binding site" evidence="14">
    <location>
        <begin position="76"/>
        <end position="89"/>
    </location>
    <ligand>
        <name>NAD(+)</name>
        <dbReference type="ChEBI" id="CHEBI:57540"/>
    </ligand>
</feature>
<evidence type="ECO:0000313" key="18">
    <source>
        <dbReference type="Proteomes" id="UP000238261"/>
    </source>
</evidence>
<feature type="binding site" evidence="14">
    <location>
        <position position="247"/>
    </location>
    <ligand>
        <name>Mg(2+)</name>
        <dbReference type="ChEBI" id="CHEBI:18420"/>
    </ligand>
</feature>
<evidence type="ECO:0000256" key="11">
    <source>
        <dbReference type="ARBA" id="ARBA00023027"/>
    </source>
</evidence>
<keyword evidence="12 14" id="KW-0464">Manganese</keyword>
<evidence type="ECO:0000256" key="10">
    <source>
        <dbReference type="ARBA" id="ARBA00023002"/>
    </source>
</evidence>
<dbReference type="GO" id="GO:0009098">
    <property type="term" value="P:L-leucine biosynthetic process"/>
    <property type="evidence" value="ECO:0007669"/>
    <property type="project" value="UniProtKB-UniRule"/>
</dbReference>
<dbReference type="PANTHER" id="PTHR42979:SF1">
    <property type="entry name" value="3-ISOPROPYLMALATE DEHYDROGENASE"/>
    <property type="match status" value="1"/>
</dbReference>
<keyword evidence="13 14" id="KW-0100">Branched-chain amino acid biosynthesis</keyword>
<feature type="binding site" evidence="14">
    <location>
        <position position="219"/>
    </location>
    <ligand>
        <name>Mg(2+)</name>
        <dbReference type="ChEBI" id="CHEBI:18420"/>
    </ligand>
</feature>
<evidence type="ECO:0000256" key="2">
    <source>
        <dbReference type="ARBA" id="ARBA00001936"/>
    </source>
</evidence>
<dbReference type="GO" id="GO:0005829">
    <property type="term" value="C:cytosol"/>
    <property type="evidence" value="ECO:0007669"/>
    <property type="project" value="TreeGrafter"/>
</dbReference>
<dbReference type="FunFam" id="3.40.718.10:FF:000006">
    <property type="entry name" value="3-isopropylmalate dehydrogenase"/>
    <property type="match status" value="1"/>
</dbReference>
<dbReference type="PROSITE" id="PS00470">
    <property type="entry name" value="IDH_IMDH"/>
    <property type="match status" value="1"/>
</dbReference>
<dbReference type="SUPFAM" id="SSF53659">
    <property type="entry name" value="Isocitrate/Isopropylmalate dehydrogenase-like"/>
    <property type="match status" value="1"/>
</dbReference>
<dbReference type="Proteomes" id="UP000238261">
    <property type="component" value="Unassembled WGS sequence"/>
</dbReference>
<dbReference type="Gene3D" id="3.40.718.10">
    <property type="entry name" value="Isopropylmalate Dehydrogenase"/>
    <property type="match status" value="1"/>
</dbReference>
<dbReference type="HAMAP" id="MF_01033">
    <property type="entry name" value="LeuB_type1"/>
    <property type="match status" value="1"/>
</dbReference>
<keyword evidence="6 14" id="KW-0432">Leucine biosynthesis</keyword>
<feature type="binding site" evidence="14">
    <location>
        <position position="243"/>
    </location>
    <ligand>
        <name>Mg(2+)</name>
        <dbReference type="ChEBI" id="CHEBI:18420"/>
    </ligand>
</feature>
<dbReference type="InterPro" id="IPR024084">
    <property type="entry name" value="IsoPropMal-DH-like_dom"/>
</dbReference>
<comment type="caution">
    <text evidence="17">The sequence shown here is derived from an EMBL/GenBank/DDBJ whole genome shotgun (WGS) entry which is preliminary data.</text>
</comment>
<dbReference type="OrthoDB" id="9806254at2"/>
<comment type="pathway">
    <text evidence="3 14 15">Amino-acid biosynthesis; L-leucine biosynthesis; L-leucine from 3-methyl-2-oxobutanoate: step 3/4.</text>
</comment>
<dbReference type="SMART" id="SM01329">
    <property type="entry name" value="Iso_dh"/>
    <property type="match status" value="1"/>
</dbReference>
<feature type="site" description="Important for catalysis" evidence="14">
    <location>
        <position position="141"/>
    </location>
</feature>
<feature type="binding site" evidence="14">
    <location>
        <begin position="277"/>
        <end position="289"/>
    </location>
    <ligand>
        <name>NAD(+)</name>
        <dbReference type="ChEBI" id="CHEBI:57540"/>
    </ligand>
</feature>
<keyword evidence="8 14" id="KW-0479">Metal-binding</keyword>
<evidence type="ECO:0000256" key="12">
    <source>
        <dbReference type="ARBA" id="ARBA00023211"/>
    </source>
</evidence>
<name>A0A2S7EZY7_9XANT</name>
<feature type="binding site" evidence="14">
    <location>
        <position position="96"/>
    </location>
    <ligand>
        <name>substrate</name>
    </ligand>
</feature>
<evidence type="ECO:0000256" key="5">
    <source>
        <dbReference type="ARBA" id="ARBA00011738"/>
    </source>
</evidence>
<feature type="domain" description="Isopropylmalate dehydrogenase-like" evidence="16">
    <location>
        <begin position="4"/>
        <end position="347"/>
    </location>
</feature>
<evidence type="ECO:0000256" key="4">
    <source>
        <dbReference type="ARBA" id="ARBA00008319"/>
    </source>
</evidence>
<comment type="cofactor">
    <cofactor evidence="14 15">
        <name>Mg(2+)</name>
        <dbReference type="ChEBI" id="CHEBI:18420"/>
    </cofactor>
    <cofactor evidence="14 15">
        <name>Mn(2+)</name>
        <dbReference type="ChEBI" id="CHEBI:29035"/>
    </cofactor>
    <text evidence="14 15">Binds 1 Mg(2+) or Mn(2+) ion per subunit.</text>
</comment>
<dbReference type="InterPro" id="IPR019818">
    <property type="entry name" value="IsoCit/isopropylmalate_DH_CS"/>
</dbReference>
<evidence type="ECO:0000313" key="17">
    <source>
        <dbReference type="EMBL" id="PPU98666.1"/>
    </source>
</evidence>
<dbReference type="AlphaFoldDB" id="A0A2S7EZY7"/>
<sequence>MHADIVVLPGDGIGPEVTAAAVSVLRSIARRYQHTFEFHEHDIGGIAIDRHGEPLPAATLAACRQADAVLLGAVGGPKWSDPNATIRPEQGLLAIRRGLGLFANLRPVKPHPAALDASPIKPHLLTGVDIVVVRELTGGIYFGDKTRSATDASDLCRYSVEEIERVLRSAFRLAQQRRNHVTSVDKANVLETSRLWRDVAARIGRDEFPEVRLEHQLVDSMAMHLLAKPREYDVIVTENMFGDILTDEASMLAGSLGLLPSASLGEGRIGLYEPIHGSAPDIAGKGIANPYATILSAALLLRHSLGLNTEAEAIEQAVDAALNAHAFTADLAAPGHGISTNAAARAVVEQLQANGSVEEVREAGIRE</sequence>
<feature type="binding site" evidence="14">
    <location>
        <position position="134"/>
    </location>
    <ligand>
        <name>substrate</name>
    </ligand>
</feature>
<comment type="function">
    <text evidence="14 15">Catalyzes the oxidation of 3-carboxy-2-hydroxy-4-methylpentanoate (3-isopropylmalate) to 3-carboxy-4-methyl-2-oxopentanoate. The product decarboxylates to 4-methyl-2 oxopentanoate.</text>
</comment>
<evidence type="ECO:0000259" key="16">
    <source>
        <dbReference type="SMART" id="SM01329"/>
    </source>
</evidence>
<gene>
    <name evidence="14 17" type="primary">leuB</name>
    <name evidence="17" type="ORF">XhyaCFBP1156_04545</name>
</gene>
<proteinExistence type="inferred from homology"/>
<protein>
    <recommendedName>
        <fullName evidence="14">3-isopropylmalate dehydrogenase</fullName>
        <ecNumber evidence="14">1.1.1.85</ecNumber>
    </recommendedName>
    <alternativeName>
        <fullName evidence="14">3-IPM-DH</fullName>
    </alternativeName>
    <alternativeName>
        <fullName evidence="14">Beta-IPM dehydrogenase</fullName>
        <shortName evidence="14">IMDH</shortName>
    </alternativeName>
</protein>
<evidence type="ECO:0000256" key="8">
    <source>
        <dbReference type="ARBA" id="ARBA00022723"/>
    </source>
</evidence>
<evidence type="ECO:0000256" key="15">
    <source>
        <dbReference type="RuleBase" id="RU004445"/>
    </source>
</evidence>
<evidence type="ECO:0000256" key="14">
    <source>
        <dbReference type="HAMAP-Rule" id="MF_01033"/>
    </source>
</evidence>
<dbReference type="UniPathway" id="UPA00048">
    <property type="reaction ID" value="UER00072"/>
</dbReference>
<evidence type="ECO:0000256" key="1">
    <source>
        <dbReference type="ARBA" id="ARBA00000624"/>
    </source>
</evidence>
<feature type="site" description="Important for catalysis" evidence="14">
    <location>
        <position position="186"/>
    </location>
</feature>
<keyword evidence="18" id="KW-1185">Reference proteome</keyword>
<comment type="catalytic activity">
    <reaction evidence="1 14 15">
        <text>(2R,3S)-3-isopropylmalate + NAD(+) = 4-methyl-2-oxopentanoate + CO2 + NADH</text>
        <dbReference type="Rhea" id="RHEA:32271"/>
        <dbReference type="ChEBI" id="CHEBI:16526"/>
        <dbReference type="ChEBI" id="CHEBI:17865"/>
        <dbReference type="ChEBI" id="CHEBI:35121"/>
        <dbReference type="ChEBI" id="CHEBI:57540"/>
        <dbReference type="ChEBI" id="CHEBI:57945"/>
        <dbReference type="EC" id="1.1.1.85"/>
    </reaction>
</comment>
<dbReference type="GO" id="GO:0051287">
    <property type="term" value="F:NAD binding"/>
    <property type="evidence" value="ECO:0007669"/>
    <property type="project" value="InterPro"/>
</dbReference>
<feature type="binding site" evidence="14">
    <location>
        <position position="106"/>
    </location>
    <ligand>
        <name>substrate</name>
    </ligand>
</feature>
<keyword evidence="7 14" id="KW-0028">Amino-acid biosynthesis</keyword>
<evidence type="ECO:0000256" key="9">
    <source>
        <dbReference type="ARBA" id="ARBA00022842"/>
    </source>
</evidence>
<dbReference type="PANTHER" id="PTHR42979">
    <property type="entry name" value="3-ISOPROPYLMALATE DEHYDROGENASE"/>
    <property type="match status" value="1"/>
</dbReference>
<dbReference type="EC" id="1.1.1.85" evidence="14"/>
<dbReference type="EMBL" id="MDEG01000003">
    <property type="protein sequence ID" value="PPU98666.1"/>
    <property type="molecule type" value="Genomic_DNA"/>
</dbReference>
<reference evidence="18" key="1">
    <citation type="submission" date="2016-08" db="EMBL/GenBank/DDBJ databases">
        <authorList>
            <person name="Merda D."/>
            <person name="Briand M."/>
            <person name="Taghouti G."/>
            <person name="Carrere S."/>
            <person name="Gouzy J."/>
            <person name="Portier P."/>
            <person name="Jacques M.-A."/>
            <person name="Fischer-Le Saux M."/>
        </authorList>
    </citation>
    <scope>NUCLEOTIDE SEQUENCE [LARGE SCALE GENOMIC DNA]</scope>
    <source>
        <strain evidence="18">CFBP1156</strain>
    </source>
</reference>
<dbReference type="InterPro" id="IPR004429">
    <property type="entry name" value="Isopropylmalate_DH"/>
</dbReference>
<comment type="similarity">
    <text evidence="4 14">Belongs to the isocitrate and isopropylmalate dehydrogenases family. LeuB type 1 subfamily.</text>
</comment>
<feature type="binding site" evidence="14">
    <location>
        <position position="219"/>
    </location>
    <ligand>
        <name>substrate</name>
    </ligand>
</feature>
<evidence type="ECO:0000256" key="13">
    <source>
        <dbReference type="ARBA" id="ARBA00023304"/>
    </source>
</evidence>
<comment type="cofactor">
    <cofactor evidence="2">
        <name>Mn(2+)</name>
        <dbReference type="ChEBI" id="CHEBI:29035"/>
    </cofactor>
</comment>
<evidence type="ECO:0000256" key="3">
    <source>
        <dbReference type="ARBA" id="ARBA00004762"/>
    </source>
</evidence>
<dbReference type="NCBIfam" id="TIGR00169">
    <property type="entry name" value="leuB"/>
    <property type="match status" value="1"/>
</dbReference>
<dbReference type="Pfam" id="PF00180">
    <property type="entry name" value="Iso_dh"/>
    <property type="match status" value="1"/>
</dbReference>
<keyword evidence="11 14" id="KW-0520">NAD</keyword>
<accession>A0A2S7EZY7</accession>
<dbReference type="GO" id="GO:0003862">
    <property type="term" value="F:3-isopropylmalate dehydrogenase activity"/>
    <property type="evidence" value="ECO:0007669"/>
    <property type="project" value="UniProtKB-UniRule"/>
</dbReference>
<dbReference type="GO" id="GO:0000287">
    <property type="term" value="F:magnesium ion binding"/>
    <property type="evidence" value="ECO:0007669"/>
    <property type="project" value="InterPro"/>
</dbReference>
<evidence type="ECO:0000256" key="6">
    <source>
        <dbReference type="ARBA" id="ARBA00022430"/>
    </source>
</evidence>
<evidence type="ECO:0000256" key="7">
    <source>
        <dbReference type="ARBA" id="ARBA00022605"/>
    </source>
</evidence>
<comment type="subunit">
    <text evidence="5 14 15">Homodimer.</text>
</comment>
<keyword evidence="9 14" id="KW-0460">Magnesium</keyword>
<keyword evidence="10 14" id="KW-0560">Oxidoreductase</keyword>
<organism evidence="17 18">
    <name type="scientific">Xanthomonas hyacinthi</name>
    <dbReference type="NCBI Taxonomy" id="56455"/>
    <lineage>
        <taxon>Bacteria</taxon>
        <taxon>Pseudomonadati</taxon>
        <taxon>Pseudomonadota</taxon>
        <taxon>Gammaproteobacteria</taxon>
        <taxon>Lysobacterales</taxon>
        <taxon>Lysobacteraceae</taxon>
        <taxon>Xanthomonas</taxon>
    </lineage>
</organism>